<evidence type="ECO:0000313" key="3">
    <source>
        <dbReference type="Proteomes" id="UP000803844"/>
    </source>
</evidence>
<keyword evidence="3" id="KW-1185">Reference proteome</keyword>
<organism evidence="2 3">
    <name type="scientific">Cryphonectria parasitica (strain ATCC 38755 / EP155)</name>
    <dbReference type="NCBI Taxonomy" id="660469"/>
    <lineage>
        <taxon>Eukaryota</taxon>
        <taxon>Fungi</taxon>
        <taxon>Dikarya</taxon>
        <taxon>Ascomycota</taxon>
        <taxon>Pezizomycotina</taxon>
        <taxon>Sordariomycetes</taxon>
        <taxon>Sordariomycetidae</taxon>
        <taxon>Diaporthales</taxon>
        <taxon>Cryphonectriaceae</taxon>
        <taxon>Cryphonectria-Endothia species complex</taxon>
        <taxon>Cryphonectria</taxon>
    </lineage>
</organism>
<comment type="caution">
    <text evidence="2">The sequence shown here is derived from an EMBL/GenBank/DDBJ whole genome shotgun (WGS) entry which is preliminary data.</text>
</comment>
<dbReference type="OrthoDB" id="5352492at2759"/>
<dbReference type="AlphaFoldDB" id="A0A9P4Y004"/>
<sequence length="1280" mass="139018">MGESYGIDSIHLNVGDGECTTIIKAVLVDTGPAKASQFGSQVLASSFASVAARYGCATLQFDAIVLSVWHSDYYGGLFEMLNAEIGAKIQEGQQSDSFRVSWLKYDKQNKPLSVLYAPCAPPSHVPEMKLQTPGNRLTYAMLRPRASQPAFVSGFCNFVCNKRELLGRDLLASGTLPIDFLARPAPSPYDLLARNPPGANMPGLYVVVAGDIVMGSETSVSPEADPSLALLVMWNSKPACISYYGGGHAEDVVQNGLVDLVTAAPPSADVEVLSVTSMKIGGRSGSPVSVADTVNILGLQSLVMFNGSKYNNPRWELILLLHTLLMSQRPDVATSKPAGPTGACSYVDFSGTGQLSFDTFVRPGGEDSVLFRKLDEFYYRVNKRQEALGQPGLLNVYEEYCLWGEDKTRPRTEHESRDWIIHHPTQPLVLPSTGNLLTLWSQRAWSSTSASSLGMPPRAASDGAVSIKYLGSHNVQTYQTAAGDRSVATIRSLQLAVNSASVSALSAPSPPDQAMFSQFPSWSRERETTLAQTRFDHSNVFYNLETLLEPPADALEIPAENNPRLDRLAASREAKSIDTSTFSAVQREVCIASTLLKLQGGVVGMPSILSPGDADVFVGSLHNTRLDLAEKPVVVAARETQKYYEFDKTDELYGWLSASIGATSLKLAPSATNKIANLGLKLSNGLEFCTEHIGHMFDSSSLSTISKEMGGLVCPQKVLVLALDPKCDTGPVRLADLVSLSTLPVDVQDAELMQLLDIRLTLDVQPGSRNAVWFDPERSYRTVQRLQYLGDAESTATMTKFLASRVPWMSVKGVKVVSKSECHWVVTSRGQSVLRDVQTDLVLDCSLRLPGSEAAAPASSSQGDVPVSVVLRIRKNLVTLDMSLNSGDLLPRLMLWLEAQVGSLDLSALLEGEMTKKILFRALLNIDSDRYSVSGGITVGVNYTIEAFWVSTNINAQLGAQICLGGQPFGGRARVEFWVLAFDIAFGNTSQIPESAAQRSINFNATSGLLAPASISEAADKEEQPKEDQREKRWNVLSGLFTFSVGCSFPISSLFVDGRIVQVINETPLFAKPMKRADPISSELHVRVFKKSFRGSDGNLDPAYEKVAWNVVSTTKAMPKGYWDKYDSSKDPAVSGNNMTVLTEGGNNTIKLRSDLVLTPPPPQVSADKLAPIKAGELQKEDALDAGNLCCSPKLEVADSKFAPVSMGTSAEHYEAVANTWATPRLAVPDLLDFWAKSLFWTSKSDDHSTRQLLDTSVPKMYIEKRDRLWMSTPSHIAAV</sequence>
<feature type="domain" description="DUF6603" evidence="1">
    <location>
        <begin position="920"/>
        <end position="1007"/>
    </location>
</feature>
<dbReference type="GeneID" id="63842953"/>
<dbReference type="Proteomes" id="UP000803844">
    <property type="component" value="Unassembled WGS sequence"/>
</dbReference>
<gene>
    <name evidence="2" type="ORF">M406DRAFT_75242</name>
</gene>
<accession>A0A9P4Y004</accession>
<evidence type="ECO:0000259" key="1">
    <source>
        <dbReference type="Pfam" id="PF20248"/>
    </source>
</evidence>
<dbReference type="RefSeq" id="XP_040774979.1">
    <property type="nucleotide sequence ID" value="XM_040925824.1"/>
</dbReference>
<protein>
    <recommendedName>
        <fullName evidence="1">DUF6603 domain-containing protein</fullName>
    </recommendedName>
</protein>
<name>A0A9P4Y004_CRYP1</name>
<dbReference type="EMBL" id="MU032349">
    <property type="protein sequence ID" value="KAF3764018.1"/>
    <property type="molecule type" value="Genomic_DNA"/>
</dbReference>
<dbReference type="Pfam" id="PF20248">
    <property type="entry name" value="DUF6603"/>
    <property type="match status" value="1"/>
</dbReference>
<reference evidence="2" key="1">
    <citation type="journal article" date="2020" name="Phytopathology">
        <title>Genome sequence of the chestnut blight fungus Cryphonectria parasitica EP155: A fundamental resource for an archetypical invasive plant pathogen.</title>
        <authorList>
            <person name="Crouch J.A."/>
            <person name="Dawe A."/>
            <person name="Aerts A."/>
            <person name="Barry K."/>
            <person name="Churchill A.C.L."/>
            <person name="Grimwood J."/>
            <person name="Hillman B."/>
            <person name="Milgroom M.G."/>
            <person name="Pangilinan J."/>
            <person name="Smith M."/>
            <person name="Salamov A."/>
            <person name="Schmutz J."/>
            <person name="Yadav J."/>
            <person name="Grigoriev I.V."/>
            <person name="Nuss D."/>
        </authorList>
    </citation>
    <scope>NUCLEOTIDE SEQUENCE</scope>
    <source>
        <strain evidence="2">EP155</strain>
    </source>
</reference>
<dbReference type="InterPro" id="IPR046538">
    <property type="entry name" value="DUF6603"/>
</dbReference>
<proteinExistence type="predicted"/>
<evidence type="ECO:0000313" key="2">
    <source>
        <dbReference type="EMBL" id="KAF3764018.1"/>
    </source>
</evidence>